<evidence type="ECO:0000256" key="6">
    <source>
        <dbReference type="HAMAP-Rule" id="MF_00416"/>
    </source>
</evidence>
<keyword evidence="7" id="KW-0969">Cilium</keyword>
<dbReference type="PANTHER" id="PTHR30381">
    <property type="entry name" value="FLAGELLAR P-RING PERIPLASMIC PROTEIN FLGI"/>
    <property type="match status" value="1"/>
</dbReference>
<comment type="subunit">
    <text evidence="6">The basal body constitutes a major portion of the flagellar organelle and consists of four rings (L,P,S, and M) mounted on a central rod.</text>
</comment>
<evidence type="ECO:0000256" key="2">
    <source>
        <dbReference type="ARBA" id="ARBA00004117"/>
    </source>
</evidence>
<dbReference type="GO" id="GO:0009428">
    <property type="term" value="C:bacterial-type flagellum basal body, distal rod, P ring"/>
    <property type="evidence" value="ECO:0007669"/>
    <property type="project" value="InterPro"/>
</dbReference>
<dbReference type="RefSeq" id="WP_087910648.1">
    <property type="nucleotide sequence ID" value="NZ_CP012508.1"/>
</dbReference>
<dbReference type="PANTHER" id="PTHR30381:SF0">
    <property type="entry name" value="FLAGELLAR P-RING PROTEIN"/>
    <property type="match status" value="1"/>
</dbReference>
<dbReference type="InterPro" id="IPR001782">
    <property type="entry name" value="Flag_FlgI"/>
</dbReference>
<dbReference type="EMBL" id="CP012508">
    <property type="protein sequence ID" value="ALB23093.1"/>
    <property type="molecule type" value="Genomic_DNA"/>
</dbReference>
<keyword evidence="5 6" id="KW-0975">Bacterial flagellum</keyword>
<name>A0AAC8VIB4_PISSA</name>
<protein>
    <recommendedName>
        <fullName evidence="6">Flagellar P-ring protein</fullName>
    </recommendedName>
    <alternativeName>
        <fullName evidence="6">Basal body P-ring protein</fullName>
    </alternativeName>
</protein>
<dbReference type="Proteomes" id="UP000029558">
    <property type="component" value="Chromosome"/>
</dbReference>
<keyword evidence="7" id="KW-0282">Flagellum</keyword>
<reference evidence="7 8" key="1">
    <citation type="journal article" date="2014" name="Genome Announc.">
        <title>Comparative Genome Analysis of Two Isolates of the Fish Pathogen Piscirickettsia salmonis from Different Hosts Reveals Major Differences in Virulence-Associated Secretion Systems.</title>
        <authorList>
            <person name="Bohle H."/>
            <person name="Henriquez P."/>
            <person name="Grothusen H."/>
            <person name="Navas E."/>
            <person name="Sandoval A."/>
            <person name="Bustamante F."/>
            <person name="Bustos P."/>
            <person name="Mancilla M."/>
        </authorList>
    </citation>
    <scope>NUCLEOTIDE SEQUENCE [LARGE SCALE GENOMIC DNA]</scope>
    <source>
        <strain evidence="8">B1-32597</strain>
    </source>
</reference>
<evidence type="ECO:0000256" key="5">
    <source>
        <dbReference type="ARBA" id="ARBA00023143"/>
    </source>
</evidence>
<proteinExistence type="inferred from homology"/>
<dbReference type="AlphaFoldDB" id="A0AAC8VIB4"/>
<gene>
    <name evidence="6 7" type="primary">flgI</name>
    <name evidence="7" type="ORF">KU39_1913</name>
</gene>
<evidence type="ECO:0000256" key="1">
    <source>
        <dbReference type="ARBA" id="ARBA00002591"/>
    </source>
</evidence>
<dbReference type="HAMAP" id="MF_00416">
    <property type="entry name" value="FlgI"/>
    <property type="match status" value="1"/>
</dbReference>
<comment type="subcellular location">
    <subcellularLocation>
        <location evidence="2 6">Bacterial flagellum basal body</location>
    </subcellularLocation>
</comment>
<evidence type="ECO:0000313" key="8">
    <source>
        <dbReference type="Proteomes" id="UP000029558"/>
    </source>
</evidence>
<dbReference type="GO" id="GO:0030288">
    <property type="term" value="C:outer membrane-bounded periplasmic space"/>
    <property type="evidence" value="ECO:0007669"/>
    <property type="project" value="InterPro"/>
</dbReference>
<dbReference type="Pfam" id="PF02119">
    <property type="entry name" value="FlgI"/>
    <property type="match status" value="1"/>
</dbReference>
<comment type="similarity">
    <text evidence="3 6">Belongs to the FlgI family.</text>
</comment>
<dbReference type="GO" id="GO:0071973">
    <property type="term" value="P:bacterial-type flagellum-dependent cell motility"/>
    <property type="evidence" value="ECO:0007669"/>
    <property type="project" value="InterPro"/>
</dbReference>
<sequence length="395" mass="41399">MAILGQIKLIYQDKLLFILSLSLPLPLPLPLPLFLVFVFSGIFISPSITYAEQRIKDISNIASVRSNQLIGYGLVVGLNGTGDNANFTIVSFKRMLSNLGIKLPPGVDPKMKNVAAVALSAELPAFAKPGQRIDVTASSLGDSKSLVGGTLLMSPLKGADGRVYALAQGGVIVGGLGVTGKDGSKLIVNVPSVGRIPGGAIVEKQVPTPFSHDDHIVFNLKSPDFTTAKWMADVINQFLGPGSARPLDSTSVWVSAPKDPAQKVMFVAVLENLKVKSAEAPARVIVNSRTGTVVISKNVRVSPAAVTHGNLIVTIEETTKVSQPGALSGGETVTVPESEINAEQQNNPMFVFSPGPTLKDIVRAVNEVGVGPGDLIEILEALQAAGALHAELVVI</sequence>
<keyword evidence="4" id="KW-0732">Signal</keyword>
<comment type="function">
    <text evidence="1 6">Assembles around the rod to form the L-ring and probably protects the motor/basal body from shearing forces during rotation.</text>
</comment>
<accession>A0AAC8VIB4</accession>
<dbReference type="GO" id="GO:0005198">
    <property type="term" value="F:structural molecule activity"/>
    <property type="evidence" value="ECO:0007669"/>
    <property type="project" value="InterPro"/>
</dbReference>
<evidence type="ECO:0000256" key="4">
    <source>
        <dbReference type="ARBA" id="ARBA00022729"/>
    </source>
</evidence>
<organism evidence="7 8">
    <name type="scientific">Piscirickettsia salmonis</name>
    <dbReference type="NCBI Taxonomy" id="1238"/>
    <lineage>
        <taxon>Bacteria</taxon>
        <taxon>Pseudomonadati</taxon>
        <taxon>Pseudomonadota</taxon>
        <taxon>Gammaproteobacteria</taxon>
        <taxon>Thiotrichales</taxon>
        <taxon>Piscirickettsiaceae</taxon>
        <taxon>Piscirickettsia</taxon>
    </lineage>
</organism>
<evidence type="ECO:0000313" key="7">
    <source>
        <dbReference type="EMBL" id="ALB23093.1"/>
    </source>
</evidence>
<evidence type="ECO:0000256" key="3">
    <source>
        <dbReference type="ARBA" id="ARBA00008994"/>
    </source>
</evidence>
<dbReference type="PRINTS" id="PR01010">
    <property type="entry name" value="FLGPRINGFLGI"/>
</dbReference>
<keyword evidence="7" id="KW-0966">Cell projection</keyword>
<dbReference type="NCBIfam" id="NF003676">
    <property type="entry name" value="PRK05303.1"/>
    <property type="match status" value="1"/>
</dbReference>